<dbReference type="FunFam" id="3.30.40.10:FF:001158">
    <property type="entry name" value="IP04788p"/>
    <property type="match status" value="1"/>
</dbReference>
<accession>Q9V3Z8</accession>
<dbReference type="IntAct" id="Q9V3Z8">
    <property type="interactions" value="1"/>
</dbReference>
<dbReference type="PANTHER" id="PTHR16047">
    <property type="entry name" value="RFWD3 PROTEIN"/>
    <property type="match status" value="1"/>
</dbReference>
<keyword evidence="2" id="KW-0862">Zinc</keyword>
<dbReference type="Gene3D" id="3.30.40.10">
    <property type="entry name" value="Zinc/RING finger domain, C3HC4 (zinc finger)"/>
    <property type="match status" value="1"/>
</dbReference>
<gene>
    <name evidence="6" type="primary">BcDNA:AT18988</name>
    <name evidence="6" type="synonym">BG:DS02740.5</name>
    <name evidence="6" type="synonym">Dmel\CG17329</name>
    <name evidence="6" type="synonym">DS02740.5</name>
    <name evidence="8" type="ORF">CG17329</name>
    <name evidence="6" type="ORF">Dmel_CG17329</name>
</gene>
<dbReference type="GO" id="GO:0005634">
    <property type="term" value="C:nucleus"/>
    <property type="evidence" value="ECO:0000250"/>
    <property type="project" value="FlyBase"/>
</dbReference>
<reference evidence="6 9" key="10">
    <citation type="journal article" date="2007" name="Science">
        <title>Sequence finishing and mapping of Drosophila melanogaster heterochromatin.</title>
        <authorList>
            <person name="Hoskins R.A."/>
            <person name="Carlson J.W."/>
            <person name="Kennedy C."/>
            <person name="Acevedo D."/>
            <person name="Evans-Holm M."/>
            <person name="Frise E."/>
            <person name="Wan K.H."/>
            <person name="Park S."/>
            <person name="Mendez-Lago M."/>
            <person name="Rossi F."/>
            <person name="Villasante A."/>
            <person name="Dimitri P."/>
            <person name="Karpen G.H."/>
            <person name="Celniker S.E."/>
        </authorList>
    </citation>
    <scope>NUCLEOTIDE SEQUENCE [LARGE SCALE GENOMIC DNA]</scope>
    <source>
        <strain evidence="9">Berkeley</strain>
    </source>
</reference>
<dbReference type="UCSC" id="CG17329-RA">
    <property type="organism name" value="d. melanogaster"/>
</dbReference>
<dbReference type="AGR" id="FB:FBgn0028896"/>
<evidence type="ECO:0000256" key="1">
    <source>
        <dbReference type="ARBA" id="ARBA00022771"/>
    </source>
</evidence>
<dbReference type="FunCoup" id="Q9V3Z8">
    <property type="interactions" value="8"/>
</dbReference>
<reference evidence="6" key="12">
    <citation type="journal article" date="2015" name="G3 (Bethesda)">
        <title>Gene Model Annotations for Drosophila melanogaster: The Rule-Benders.</title>
        <authorList>
            <consortium name="FlyBase Consortium"/>
            <person name="Crosby M.A."/>
            <person name="Gramates L.S."/>
            <person name="Dos Santos G."/>
            <person name="Matthews B.B."/>
            <person name="St Pierre S.E."/>
            <person name="Zhou P."/>
            <person name="Schroeder A.J."/>
            <person name="Falls K."/>
            <person name="Emmert D.B."/>
            <person name="Russo S.M."/>
            <person name="Gelbart W.M."/>
            <person name="null"/>
        </authorList>
    </citation>
    <scope>NUCLEOTIDE SEQUENCE</scope>
</reference>
<dbReference type="GO" id="GO:0008270">
    <property type="term" value="F:zinc ion binding"/>
    <property type="evidence" value="ECO:0000255"/>
    <property type="project" value="FlyBase"/>
</dbReference>
<reference evidence="6" key="8">
    <citation type="submission" date="2006-08" db="EMBL/GenBank/DDBJ databases">
        <authorList>
            <person name="Celniker S."/>
            <person name="Carlson J."/>
            <person name="Wan K."/>
            <person name="Frise E."/>
            <person name="Hoskins R."/>
            <person name="Park S."/>
            <person name="Svirskas R."/>
            <person name="Rubin G."/>
        </authorList>
    </citation>
    <scope>NUCLEOTIDE SEQUENCE</scope>
</reference>
<keyword evidence="1 3" id="KW-0479">Metal-binding</keyword>
<name>Q9V3Z8_DROME</name>
<reference evidence="6" key="14">
    <citation type="submission" date="2022-11" db="EMBL/GenBank/DDBJ databases">
        <title>Drosophila melanogaster release 4 sequence.</title>
        <authorList>
            <consortium name="Berkeley Drosophila Genome Project"/>
            <person name="Celniker S."/>
            <person name="Carlson J."/>
            <person name="Wan K."/>
            <person name="Pfeiffer B."/>
            <person name="Frise E."/>
            <person name="George R."/>
            <person name="Hoskins R."/>
            <person name="Stapleton M."/>
            <person name="Pacleb J."/>
            <person name="Park S."/>
            <person name="Svirskas R."/>
            <person name="Smith E."/>
            <person name="Yu C."/>
            <person name="Rubin G."/>
        </authorList>
    </citation>
    <scope>NUCLEOTIDE SEQUENCE</scope>
</reference>
<feature type="domain" description="RING-type" evidence="5">
    <location>
        <begin position="100"/>
        <end position="143"/>
    </location>
</feature>
<dbReference type="RefSeq" id="NP_609784.2">
    <property type="nucleotide sequence ID" value="NM_135940.3"/>
</dbReference>
<keyword evidence="9" id="KW-1185">Reference proteome</keyword>
<evidence type="ECO:0000313" key="7">
    <source>
        <dbReference type="EMBL" id="AAL90105.1"/>
    </source>
</evidence>
<reference evidence="6" key="11">
    <citation type="journal article" date="2015" name="G3 (Bethesda)">
        <title>Gene Model Annotations for Drosophila melanogaster: Impact of High-Throughput Data.</title>
        <authorList>
            <consortium name="FlyBase Consortium"/>
            <person name="Matthews B.B."/>
            <person name="Dos Santos G."/>
            <person name="Crosby M.A."/>
            <person name="Emmert D.B."/>
            <person name="St Pierre S.E."/>
            <person name="Gramates L.S."/>
            <person name="Zhou P."/>
            <person name="Schroeder A.J."/>
            <person name="Falls K."/>
            <person name="Strelets V."/>
            <person name="Russo S.M."/>
            <person name="Gelbart W.M."/>
            <person name="null"/>
        </authorList>
    </citation>
    <scope>NUCLEOTIDE SEQUENCE</scope>
</reference>
<dbReference type="GO" id="GO:0004842">
    <property type="term" value="F:ubiquitin-protein transferase activity"/>
    <property type="evidence" value="ECO:0000250"/>
    <property type="project" value="FlyBase"/>
</dbReference>
<reference evidence="6 9" key="9">
    <citation type="journal article" date="2007" name="Science">
        <title>The Release 5.1 annotation of Drosophila melanogaster heterochromatin.</title>
        <authorList>
            <person name="Smith C.D."/>
            <person name="Shu S."/>
            <person name="Mungall C.J."/>
            <person name="Karpen G.H."/>
        </authorList>
    </citation>
    <scope>NUCLEOTIDE SEQUENCE [LARGE SCALE GENOMIC DNA]</scope>
    <source>
        <strain evidence="9">Berkeley</strain>
    </source>
</reference>
<dbReference type="PaxDb" id="7227-FBpp0080385"/>
<reference evidence="6 9" key="1">
    <citation type="journal article" date="2000" name="Science">
        <title>The genome sequence of Drosophila melanogaster.</title>
        <authorList>
            <person name="Adams M.D."/>
            <person name="Celniker S.E."/>
            <person name="Holt R.A."/>
            <person name="Evans C.A."/>
            <person name="Gocayne J.D."/>
            <person name="Amanatides P.G."/>
            <person name="Scherer S.E."/>
            <person name="Li P.W."/>
            <person name="Hoskins R.A."/>
            <person name="Galle R.F."/>
            <person name="George R.A."/>
            <person name="Lewis S.E."/>
            <person name="Richards S."/>
            <person name="Ashburner M."/>
            <person name="Henderson S.N."/>
            <person name="Sutton G.G."/>
            <person name="Wortman J.R."/>
            <person name="Yandell M.D."/>
            <person name="Zhang Q."/>
            <person name="Chen L.X."/>
            <person name="Brandon R.C."/>
            <person name="Rogers Y.H."/>
            <person name="Blazej R.G."/>
            <person name="Champe M."/>
            <person name="Pfeiffer B.D."/>
            <person name="Wan K.H."/>
            <person name="Doyle C."/>
            <person name="Baxter E.G."/>
            <person name="Helt G."/>
            <person name="Nelson C.R."/>
            <person name="Gabor G.L."/>
            <person name="Abril J.F."/>
            <person name="Agbayani A."/>
            <person name="An H.J."/>
            <person name="Andrews-Pfannkoch C."/>
            <person name="Baldwin D."/>
            <person name="Ballew R.M."/>
            <person name="Basu A."/>
            <person name="Baxendale J."/>
            <person name="Bayraktaroglu L."/>
            <person name="Beasley E.M."/>
            <person name="Beeson K.Y."/>
            <person name="Benos P.V."/>
            <person name="Berman B.P."/>
            <person name="Bhandari D."/>
            <person name="Bolshakov S."/>
            <person name="Borkova D."/>
            <person name="Botchan M.R."/>
            <person name="Bouck J."/>
            <person name="Brokstein P."/>
            <person name="Brottier P."/>
            <person name="Burtis K.C."/>
            <person name="Busam D.A."/>
            <person name="Butler H."/>
            <person name="Cadieu E."/>
            <person name="Center A."/>
            <person name="Chandra I."/>
            <person name="Cherry J.M."/>
            <person name="Cawley S."/>
            <person name="Dahlke C."/>
            <person name="Davenport L.B."/>
            <person name="Davies P."/>
            <person name="de Pablos B."/>
            <person name="Delcher A."/>
            <person name="Deng Z."/>
            <person name="Mays A.D."/>
            <person name="Dew I."/>
            <person name="Dietz S.M."/>
            <person name="Dodson K."/>
            <person name="Doup L.E."/>
            <person name="Downes M."/>
            <person name="Dugan-Rocha S."/>
            <person name="Dunkov B.C."/>
            <person name="Dunn P."/>
            <person name="Durbin K.J."/>
            <person name="Evangelista C.C."/>
            <person name="Ferraz C."/>
            <person name="Ferriera S."/>
            <person name="Fleischmann W."/>
            <person name="Fosler C."/>
            <person name="Gabrielian A.E."/>
            <person name="Garg N.S."/>
            <person name="Gelbart W.M."/>
            <person name="Glasser K."/>
            <person name="Glodek A."/>
            <person name="Gong F."/>
            <person name="Gorrell J.H."/>
            <person name="Gu Z."/>
            <person name="Guan P."/>
            <person name="Harris M."/>
            <person name="Harris N.L."/>
            <person name="Harvey D."/>
            <person name="Heiman T.J."/>
            <person name="Hernandez J.R."/>
            <person name="Houck J."/>
            <person name="Hostin D."/>
            <person name="Houston K.A."/>
            <person name="Howland T.J."/>
            <person name="Wei M.H."/>
            <person name="Ibegwam C."/>
            <person name="Jalali M."/>
            <person name="Kalush F."/>
            <person name="Karpen G.H."/>
            <person name="Ke Z."/>
            <person name="Kennison J.A."/>
            <person name="Ketchum K.A."/>
            <person name="Kimmel B.E."/>
            <person name="Kodira C.D."/>
            <person name="Kraft C."/>
            <person name="Kravitz S."/>
            <person name="Kulp D."/>
            <person name="Lai Z."/>
            <person name="Lasko P."/>
            <person name="Lei Y."/>
            <person name="Levitsky A.A."/>
            <person name="Li J."/>
            <person name="Li Z."/>
            <person name="Liang Y."/>
            <person name="Lin X."/>
            <person name="Liu X."/>
            <person name="Mattei B."/>
            <person name="McIntosh T.C."/>
            <person name="McLeod M.P."/>
            <person name="McPherson D."/>
            <person name="Merkulov G."/>
            <person name="Milshina N.V."/>
            <person name="Mobarry C."/>
            <person name="Morris J."/>
            <person name="Moshrefi A."/>
            <person name="Mount S.M."/>
            <person name="Moy M."/>
            <person name="Murphy B."/>
            <person name="Murphy L."/>
            <person name="Muzny D.M."/>
            <person name="Nelson D.L."/>
            <person name="Nelson D.R."/>
            <person name="Nelson K.A."/>
            <person name="Nixon K."/>
            <person name="Nusskern D.R."/>
            <person name="Pacleb J.M."/>
            <person name="Palazzolo M."/>
            <person name="Pittman G.S."/>
            <person name="Pan S."/>
            <person name="Pollard J."/>
            <person name="Puri V."/>
            <person name="Reese M.G."/>
            <person name="Reinert K."/>
            <person name="Remington K."/>
            <person name="Saunders R.D."/>
            <person name="Scheeler F."/>
            <person name="Shen H."/>
            <person name="Shue B.C."/>
            <person name="Siden-Kiamos I."/>
            <person name="Simpson M."/>
            <person name="Skupski M.P."/>
            <person name="Smith T."/>
            <person name="Spier E."/>
            <person name="Spradling A.C."/>
            <person name="Stapleton M."/>
            <person name="Strong R."/>
            <person name="Sun E."/>
            <person name="Svirskas R."/>
            <person name="Tector C."/>
            <person name="Turner R."/>
            <person name="Venter E."/>
            <person name="Wang A.H."/>
            <person name="Wang X."/>
            <person name="Wang Z.Y."/>
            <person name="Wassarman D.A."/>
            <person name="Weinstock G.M."/>
            <person name="Weissenbach J."/>
            <person name="Williams S.M."/>
            <person name="WoodageT"/>
            <person name="Worley K.C."/>
            <person name="Wu D."/>
            <person name="Yang S."/>
            <person name="Yao Q.A."/>
            <person name="Ye J."/>
            <person name="Yeh R.F."/>
            <person name="Zaveri J.S."/>
            <person name="Zhan M."/>
            <person name="Zhang G."/>
            <person name="Zhao Q."/>
            <person name="Zheng L."/>
            <person name="Zheng X.H."/>
            <person name="Zhong F.N."/>
            <person name="Zhong W."/>
            <person name="Zhou X."/>
            <person name="Zhu S."/>
            <person name="Zhu X."/>
            <person name="Smith H.O."/>
            <person name="Gibbs R.A."/>
            <person name="Myers E.W."/>
            <person name="Rubin G.M."/>
            <person name="Venter J.C."/>
        </authorList>
    </citation>
    <scope>NUCLEOTIDE SEQUENCE [LARGE SCALE GENOMIC DNA]</scope>
    <source>
        <strain evidence="9">Berkeley</strain>
    </source>
</reference>
<dbReference type="InterPro" id="IPR001841">
    <property type="entry name" value="Znf_RING"/>
</dbReference>
<evidence type="ECO:0000256" key="4">
    <source>
        <dbReference type="SAM" id="MobiDB-lite"/>
    </source>
</evidence>
<dbReference type="OrthoDB" id="5600418at2759"/>
<dbReference type="SMR" id="Q9V3Z8"/>
<sequence length="162" mass="19267">MEKIEKELERTEQQQQEPTEPSNGNLEEQVRKLRDHNLRVKHLNTQRRRILRLLQGKMLQYATLEERLHRIGELVLIAELHSGVKTLNQRLDRMVENSTCSICLLPWTDNGIHRLVSLRCGHLFGSSCIHMAIRRNHRCPICRRRARHFHVRRIYSPSFLSH</sequence>
<dbReference type="GO" id="GO:0061630">
    <property type="term" value="F:ubiquitin protein ligase activity"/>
    <property type="evidence" value="ECO:0000250"/>
    <property type="project" value="FlyBase"/>
</dbReference>
<evidence type="ECO:0000313" key="6">
    <source>
        <dbReference type="EMBL" id="AAF53512.2"/>
    </source>
</evidence>
<dbReference type="GeneID" id="34958"/>
<dbReference type="InParanoid" id="Q9V3Z8"/>
<reference evidence="6 9" key="5">
    <citation type="journal article" date="2002" name="Genome Biol.">
        <title>Heterochromatic sequences in a Drosophila whole-genome shotgun assembly.</title>
        <authorList>
            <person name="Hoskins R.A."/>
            <person name="Smith C.D."/>
            <person name="Carlson J.W."/>
            <person name="Carvalho A.B."/>
            <person name="Halpern A."/>
            <person name="Kaminker J.S."/>
            <person name="Kennedy C."/>
            <person name="Mungall C.J."/>
            <person name="Sullivan B.A."/>
            <person name="Sutton G.G."/>
            <person name="Yasuhara J.C."/>
            <person name="Wakimoto B.T."/>
            <person name="Myers E.W."/>
            <person name="Celniker S.E."/>
            <person name="Rubin G.M."/>
            <person name="Karpen G.H."/>
        </authorList>
    </citation>
    <scope>NUCLEOTIDE SEQUENCE [LARGE SCALE GENOMIC DNA]</scope>
    <source>
        <strain evidence="9">Berkeley</strain>
    </source>
</reference>
<reference evidence="9" key="4">
    <citation type="journal article" date="2002" name="Genome Biol.">
        <title>The transposable elements of the Drosophila melanogaster euchromatin: a genomics perspective.</title>
        <authorList>
            <person name="Kaminker J.S."/>
            <person name="Bergman C.M."/>
            <person name="Kronmiller B."/>
            <person name="Carlson J."/>
            <person name="Svirskas R."/>
            <person name="Patel S."/>
            <person name="Frise E."/>
            <person name="Wheeler D.A."/>
            <person name="Lewis S.E."/>
            <person name="Rubin G.M."/>
            <person name="Ashburner M."/>
            <person name="Celniker S.E."/>
        </authorList>
    </citation>
    <scope>NUCLEOTIDE SEQUENCE [LARGE SCALE GENOMIC DNA]</scope>
    <source>
        <strain evidence="9">Berkeley</strain>
    </source>
</reference>
<dbReference type="OMA" id="CIHMAIR"/>
<dbReference type="GO" id="GO:0016567">
    <property type="term" value="P:protein ubiquitination"/>
    <property type="evidence" value="ECO:0000250"/>
    <property type="project" value="FlyBase"/>
</dbReference>
<dbReference type="Pfam" id="PF13639">
    <property type="entry name" value="zf-RING_2"/>
    <property type="match status" value="1"/>
</dbReference>
<evidence type="ECO:0000256" key="2">
    <source>
        <dbReference type="ARBA" id="ARBA00022833"/>
    </source>
</evidence>
<dbReference type="PROSITE" id="PS50089">
    <property type="entry name" value="ZF_RING_2"/>
    <property type="match status" value="1"/>
</dbReference>
<dbReference type="FlyBase" id="FBgn0028896">
    <property type="gene designation" value="CG17329"/>
</dbReference>
<dbReference type="Bgee" id="FBgn0028896">
    <property type="expression patterns" value="Expressed in early elongation stage spermatid (Drosophila) in testis and 18 other cell types or tissues"/>
</dbReference>
<keyword evidence="1 3" id="KW-0863">Zinc-finger</keyword>
<evidence type="ECO:0000256" key="3">
    <source>
        <dbReference type="PROSITE-ProRule" id="PRU00175"/>
    </source>
</evidence>
<accession>Q8T438</accession>
<dbReference type="GO" id="GO:0036297">
    <property type="term" value="P:interstrand cross-link repair"/>
    <property type="evidence" value="ECO:0007669"/>
    <property type="project" value="InterPro"/>
</dbReference>
<reference evidence="6 9" key="7">
    <citation type="journal article" date="2005" name="PLoS Comput. Biol.">
        <title>Combined evidence annotation of transposable elements in genome sequences.</title>
        <authorList>
            <person name="Quesneville H."/>
            <person name="Bergman C.M."/>
            <person name="Andrieu O."/>
            <person name="Autard D."/>
            <person name="Nouaud D."/>
            <person name="Ashburner M."/>
            <person name="Anxolabehere D."/>
        </authorList>
    </citation>
    <scope>NUCLEOTIDE SEQUENCE [LARGE SCALE GENOMIC DNA]</scope>
    <source>
        <strain evidence="9">Berkeley</strain>
    </source>
</reference>
<dbReference type="HOGENOM" id="CLU_113857_0_0_1"/>
<organism evidence="6 9">
    <name type="scientific">Drosophila melanogaster</name>
    <name type="common">Fruit fly</name>
    <dbReference type="NCBI Taxonomy" id="7227"/>
    <lineage>
        <taxon>Eukaryota</taxon>
        <taxon>Metazoa</taxon>
        <taxon>Ecdysozoa</taxon>
        <taxon>Arthropoda</taxon>
        <taxon>Hexapoda</taxon>
        <taxon>Insecta</taxon>
        <taxon>Pterygota</taxon>
        <taxon>Neoptera</taxon>
        <taxon>Endopterygota</taxon>
        <taxon>Diptera</taxon>
        <taxon>Brachycera</taxon>
        <taxon>Muscomorpha</taxon>
        <taxon>Ephydroidea</taxon>
        <taxon>Drosophilidae</taxon>
        <taxon>Drosophila</taxon>
        <taxon>Sophophora</taxon>
    </lineage>
</organism>
<dbReference type="KEGG" id="dme:Dmel_CG17329"/>
<reference evidence="9" key="2">
    <citation type="journal article" date="2002" name="Genome Biol.">
        <title>Finishing a whole-genome shotgun: release 3 of the Drosophila melanogaster euchromatic genome sequence.</title>
        <authorList>
            <person name="Celniker S.E."/>
            <person name="Wheeler D.A."/>
            <person name="Kronmiller B."/>
            <person name="Carlson J.W."/>
            <person name="Halpern A."/>
            <person name="Patel S."/>
            <person name="Adams M."/>
            <person name="Champe M."/>
            <person name="Dugan S.P."/>
            <person name="Frise E."/>
            <person name="Hodgson A."/>
            <person name="George R.A."/>
            <person name="Hoskins R.A."/>
            <person name="Laverty T."/>
            <person name="Muzny D.M."/>
            <person name="Nelson C.R."/>
            <person name="Pacleb J.M."/>
            <person name="Park S."/>
            <person name="Pfeiffer B.D."/>
            <person name="Richards S."/>
            <person name="Sodergren E.J."/>
            <person name="Svirskas R."/>
            <person name="Tabor P.E."/>
            <person name="Wan K."/>
            <person name="Stapleton M."/>
            <person name="Sutton G.G."/>
            <person name="Venter C."/>
            <person name="Weinstock G."/>
            <person name="Scherer S.E."/>
            <person name="Myers E.W."/>
            <person name="Gibbs R.A."/>
            <person name="Rubin G.M."/>
        </authorList>
    </citation>
    <scope>NUCLEOTIDE SEQUENCE [LARGE SCALE GENOMIC DNA]</scope>
    <source>
        <strain evidence="9">Berkeley</strain>
    </source>
</reference>
<dbReference type="EMBL" id="AY089367">
    <property type="protein sequence ID" value="AAL90105.1"/>
    <property type="molecule type" value="mRNA"/>
</dbReference>
<dbReference type="InterPro" id="IPR013083">
    <property type="entry name" value="Znf_RING/FYVE/PHD"/>
</dbReference>
<dbReference type="SUPFAM" id="SSF57850">
    <property type="entry name" value="RING/U-box"/>
    <property type="match status" value="1"/>
</dbReference>
<protein>
    <submittedName>
        <fullName evidence="7">AT18988p</fullName>
    </submittedName>
</protein>
<reference evidence="7" key="6">
    <citation type="submission" date="2002-03" db="EMBL/GenBank/DDBJ databases">
        <authorList>
            <person name="Stapleton M."/>
            <person name="Brokstein P."/>
            <person name="Hong L."/>
            <person name="Agbayani A."/>
            <person name="Carlson J."/>
            <person name="Champe M."/>
            <person name="Chavez C."/>
            <person name="Dorsett V."/>
            <person name="Dresnek D."/>
            <person name="Farfan D."/>
            <person name="Frise E."/>
            <person name="George R."/>
            <person name="Gonzalez M."/>
            <person name="Guarin H."/>
            <person name="Kronmiller B."/>
            <person name="Li P."/>
            <person name="Liao G."/>
            <person name="Miranda A."/>
            <person name="Mungall C.J."/>
            <person name="Nunoo J."/>
            <person name="Pacleb J."/>
            <person name="Paragas V."/>
            <person name="Park S."/>
            <person name="Patel S."/>
            <person name="Phouanenavong S."/>
            <person name="Wan K."/>
            <person name="Yu C."/>
            <person name="Lewis S.E."/>
            <person name="Rubin G.M."/>
            <person name="Celniker S."/>
        </authorList>
    </citation>
    <scope>NUCLEOTIDE SEQUENCE</scope>
</reference>
<dbReference type="BioGRID-ORCS" id="34958">
    <property type="hits" value="0 hits in 1 CRISPR screen"/>
</dbReference>
<proteinExistence type="evidence at transcript level"/>
<reference evidence="6" key="13">
    <citation type="journal article" date="2015" name="Genome Res.">
        <title>The Release 6 reference sequence of the Drosophila melanogaster genome.</title>
        <authorList>
            <person name="Hoskins R.A."/>
            <person name="Carlson J.W."/>
            <person name="Wan K.H."/>
            <person name="Park S."/>
            <person name="Mendez I."/>
            <person name="Galle S.E."/>
            <person name="Booth B.W."/>
            <person name="Pfeiffer B.D."/>
            <person name="George R.A."/>
            <person name="Svirskas R."/>
            <person name="Krzywinski M."/>
            <person name="Schein J."/>
            <person name="Accardo M.C."/>
            <person name="Damia E."/>
            <person name="Messina G."/>
            <person name="Mendez-Lago M."/>
            <person name="de Pablos B."/>
            <person name="Demakova O.V."/>
            <person name="Andreyeva E.N."/>
            <person name="Boldyreva L.V."/>
            <person name="Marra M."/>
            <person name="Carvalho A.B."/>
            <person name="Dimitri P."/>
            <person name="Villasante A."/>
            <person name="Zhimulev I.F."/>
            <person name="Rubin G.M."/>
            <person name="Karpen G.H."/>
            <person name="Celniker S.E."/>
        </authorList>
    </citation>
    <scope>NUCLEOTIDE SEQUENCE</scope>
</reference>
<reference evidence="6" key="15">
    <citation type="submission" date="2022-11" db="EMBL/GenBank/DDBJ databases">
        <authorList>
            <consortium name="FlyBase"/>
        </authorList>
    </citation>
    <scope>NUCLEOTIDE SEQUENCE</scope>
</reference>
<feature type="region of interest" description="Disordered" evidence="4">
    <location>
        <begin position="1"/>
        <end position="26"/>
    </location>
</feature>
<dbReference type="AlphaFoldDB" id="Q9V3Z8"/>
<dbReference type="PANTHER" id="PTHR16047:SF7">
    <property type="entry name" value="E3 UBIQUITIN-PROTEIN LIGASE RFWD3"/>
    <property type="match status" value="1"/>
</dbReference>
<evidence type="ECO:0000259" key="5">
    <source>
        <dbReference type="PROSITE" id="PS50089"/>
    </source>
</evidence>
<dbReference type="DNASU" id="34958"/>
<dbReference type="SMART" id="SM00184">
    <property type="entry name" value="RING"/>
    <property type="match status" value="1"/>
</dbReference>
<dbReference type="VEuPathDB" id="VectorBase:FBgn0028896"/>
<evidence type="ECO:0000313" key="8">
    <source>
        <dbReference type="FlyBase" id="FBgn0028896"/>
    </source>
</evidence>
<evidence type="ECO:0000313" key="9">
    <source>
        <dbReference type="Proteomes" id="UP000000803"/>
    </source>
</evidence>
<dbReference type="InterPro" id="IPR037381">
    <property type="entry name" value="RFWD3"/>
</dbReference>
<reference evidence="9" key="3">
    <citation type="journal article" date="2002" name="Genome Biol.">
        <title>Annotation of the Drosophila melanogaster euchromatic genome: a systematic review.</title>
        <authorList>
            <person name="Misra S."/>
            <person name="Crosby M.A."/>
            <person name="Mungall C.J."/>
            <person name="Matthews B.B."/>
            <person name="Campbell K.S."/>
            <person name="Hradecky P."/>
            <person name="Huang Y."/>
            <person name="Kaminker J.S."/>
            <person name="Millburn G.H."/>
            <person name="Prochnik S.E."/>
            <person name="Smith C.D."/>
            <person name="Tupy J.L."/>
            <person name="Whitfied E.J."/>
            <person name="Bayraktaroglu L."/>
            <person name="Berman B.P."/>
            <person name="Bettencourt B.R."/>
            <person name="Celniker S.E."/>
            <person name="de Grey A.D."/>
            <person name="Drysdale R.A."/>
            <person name="Harris N.L."/>
            <person name="Richter J."/>
            <person name="Russo S."/>
            <person name="Schroeder A.J."/>
            <person name="Shu S.Q."/>
            <person name="Stapleton M."/>
            <person name="Yamada C."/>
            <person name="Ashburner M."/>
            <person name="Gelbart W.M."/>
            <person name="Rubin G.M."/>
            <person name="Lewis S.E."/>
        </authorList>
    </citation>
    <scope>GENOME REANNOTATION</scope>
    <source>
        <strain evidence="9">Berkeley</strain>
    </source>
</reference>
<dbReference type="Proteomes" id="UP000000803">
    <property type="component" value="Chromosome 2L"/>
</dbReference>
<dbReference type="EMBL" id="AE014134">
    <property type="protein sequence ID" value="AAF53512.2"/>
    <property type="molecule type" value="Genomic_DNA"/>
</dbReference>
<dbReference type="STRING" id="7227.FBpp0080385"/>
<feature type="compositionally biased region" description="Basic and acidic residues" evidence="4">
    <location>
        <begin position="1"/>
        <end position="12"/>
    </location>
</feature>